<dbReference type="EMBL" id="BAABWN010000007">
    <property type="protein sequence ID" value="GAA6168535.1"/>
    <property type="molecule type" value="Genomic_DNA"/>
</dbReference>
<evidence type="ECO:0000313" key="5">
    <source>
        <dbReference type="EMBL" id="GAA6168535.1"/>
    </source>
</evidence>
<protein>
    <recommendedName>
        <fullName evidence="4">HTH araC/xylS-type domain-containing protein</fullName>
    </recommendedName>
</protein>
<keyword evidence="1" id="KW-0805">Transcription regulation</keyword>
<dbReference type="Proteomes" id="UP001465153">
    <property type="component" value="Unassembled WGS sequence"/>
</dbReference>
<name>A0ABQ0AA54_9GAMM</name>
<dbReference type="PANTHER" id="PTHR46796">
    <property type="entry name" value="HTH-TYPE TRANSCRIPTIONAL ACTIVATOR RHAS-RELATED"/>
    <property type="match status" value="1"/>
</dbReference>
<feature type="domain" description="HTH araC/xylS-type" evidence="4">
    <location>
        <begin position="150"/>
        <end position="248"/>
    </location>
</feature>
<proteinExistence type="predicted"/>
<dbReference type="PROSITE" id="PS00041">
    <property type="entry name" value="HTH_ARAC_FAMILY_1"/>
    <property type="match status" value="1"/>
</dbReference>
<dbReference type="SMART" id="SM00342">
    <property type="entry name" value="HTH_ARAC"/>
    <property type="match status" value="1"/>
</dbReference>
<evidence type="ECO:0000256" key="1">
    <source>
        <dbReference type="ARBA" id="ARBA00023015"/>
    </source>
</evidence>
<dbReference type="Pfam" id="PF12833">
    <property type="entry name" value="HTH_18"/>
    <property type="match status" value="1"/>
</dbReference>
<keyword evidence="6" id="KW-1185">Reference proteome</keyword>
<dbReference type="InterPro" id="IPR009057">
    <property type="entry name" value="Homeodomain-like_sf"/>
</dbReference>
<dbReference type="PRINTS" id="PR00032">
    <property type="entry name" value="HTHARAC"/>
</dbReference>
<dbReference type="InterPro" id="IPR050204">
    <property type="entry name" value="AraC_XylS_family_regulators"/>
</dbReference>
<evidence type="ECO:0000313" key="6">
    <source>
        <dbReference type="Proteomes" id="UP001465153"/>
    </source>
</evidence>
<dbReference type="SUPFAM" id="SSF46689">
    <property type="entry name" value="Homeodomain-like"/>
    <property type="match status" value="2"/>
</dbReference>
<gene>
    <name evidence="5" type="ORF">NBRC116591_23460</name>
</gene>
<reference evidence="5 6" key="1">
    <citation type="submission" date="2024-04" db="EMBL/GenBank/DDBJ databases">
        <title>Draft genome sequence of Sessilibacter corallicola NBRC 116591.</title>
        <authorList>
            <person name="Miyakawa T."/>
            <person name="Kusuya Y."/>
            <person name="Miura T."/>
        </authorList>
    </citation>
    <scope>NUCLEOTIDE SEQUENCE [LARGE SCALE GENOMIC DNA]</scope>
    <source>
        <strain evidence="5 6">KU-00831-HH</strain>
    </source>
</reference>
<dbReference type="PROSITE" id="PS01124">
    <property type="entry name" value="HTH_ARAC_FAMILY_2"/>
    <property type="match status" value="1"/>
</dbReference>
<dbReference type="InterPro" id="IPR020449">
    <property type="entry name" value="Tscrpt_reg_AraC-type_HTH"/>
</dbReference>
<evidence type="ECO:0000256" key="3">
    <source>
        <dbReference type="ARBA" id="ARBA00023163"/>
    </source>
</evidence>
<dbReference type="Gene3D" id="1.10.10.60">
    <property type="entry name" value="Homeodomain-like"/>
    <property type="match status" value="2"/>
</dbReference>
<dbReference type="InterPro" id="IPR018062">
    <property type="entry name" value="HTH_AraC-typ_CS"/>
</dbReference>
<evidence type="ECO:0000256" key="2">
    <source>
        <dbReference type="ARBA" id="ARBA00023125"/>
    </source>
</evidence>
<dbReference type="InterPro" id="IPR018060">
    <property type="entry name" value="HTH_AraC"/>
</dbReference>
<sequence>MVLKVIHSINDNPSISLRSYCSDVHVHSHDYHQLVLPITGKLDMCVDENEGYVCQKRAAVIAQGRDHGFSSVDHNQFLVADIPSILAPELKELPSFIKLDDSLLQYNHFLHRSLLQGQTHHNSQRQMLVLLVQLLKERFCATKPIDHRIQSAQNYIDRYFNQTITLAEIAAIAHLSTRQLSQLFKDHFNTTPLSYQIEKRMQHALHLLETSNASIESIAESVGYKNLSAFSDRFKKHFGCSPKHIRQIDK</sequence>
<keyword evidence="3" id="KW-0804">Transcription</keyword>
<accession>A0ABQ0AA54</accession>
<organism evidence="5 6">
    <name type="scientific">Sessilibacter corallicola</name>
    <dbReference type="NCBI Taxonomy" id="2904075"/>
    <lineage>
        <taxon>Bacteria</taxon>
        <taxon>Pseudomonadati</taxon>
        <taxon>Pseudomonadota</taxon>
        <taxon>Gammaproteobacteria</taxon>
        <taxon>Cellvibrionales</taxon>
        <taxon>Cellvibrionaceae</taxon>
        <taxon>Sessilibacter</taxon>
    </lineage>
</organism>
<comment type="caution">
    <text evidence="5">The sequence shown here is derived from an EMBL/GenBank/DDBJ whole genome shotgun (WGS) entry which is preliminary data.</text>
</comment>
<keyword evidence="2" id="KW-0238">DNA-binding</keyword>
<evidence type="ECO:0000259" key="4">
    <source>
        <dbReference type="PROSITE" id="PS01124"/>
    </source>
</evidence>
<dbReference type="PANTHER" id="PTHR46796:SF10">
    <property type="entry name" value="TRANSCRIPTIONAL ACTIVATOR FEAR"/>
    <property type="match status" value="1"/>
</dbReference>